<accession>A0A953J6W5</accession>
<evidence type="ECO:0000256" key="5">
    <source>
        <dbReference type="ARBA" id="ARBA00022679"/>
    </source>
</evidence>
<comment type="subcellular location">
    <subcellularLocation>
        <location evidence="2">Membrane</location>
    </subcellularLocation>
</comment>
<dbReference type="AlphaFoldDB" id="A0A953J6W5"/>
<dbReference type="Pfam" id="PF00512">
    <property type="entry name" value="HisKA"/>
    <property type="match status" value="1"/>
</dbReference>
<dbReference type="SUPFAM" id="SSF55781">
    <property type="entry name" value="GAF domain-like"/>
    <property type="match status" value="1"/>
</dbReference>
<dbReference type="EMBL" id="JAIOIV010000089">
    <property type="protein sequence ID" value="MBZ0156758.1"/>
    <property type="molecule type" value="Genomic_DNA"/>
</dbReference>
<keyword evidence="10 14" id="KW-0472">Membrane</keyword>
<dbReference type="PANTHER" id="PTHR43047">
    <property type="entry name" value="TWO-COMPONENT HISTIDINE PROTEIN KINASE"/>
    <property type="match status" value="1"/>
</dbReference>
<evidence type="ECO:0000256" key="2">
    <source>
        <dbReference type="ARBA" id="ARBA00004370"/>
    </source>
</evidence>
<name>A0A953J6W5_9BACT</name>
<dbReference type="Gene3D" id="6.10.340.10">
    <property type="match status" value="1"/>
</dbReference>
<dbReference type="Pfam" id="PF02518">
    <property type="entry name" value="HATPase_c"/>
    <property type="match status" value="1"/>
</dbReference>
<protein>
    <recommendedName>
        <fullName evidence="3">histidine kinase</fullName>
        <ecNumber evidence="3">2.7.13.3</ecNumber>
    </recommendedName>
</protein>
<keyword evidence="9" id="KW-0902">Two-component regulatory system</keyword>
<comment type="catalytic activity">
    <reaction evidence="1">
        <text>ATP + protein L-histidine = ADP + protein N-phospho-L-histidine.</text>
        <dbReference type="EC" id="2.7.13.3"/>
    </reaction>
</comment>
<keyword evidence="8" id="KW-0067">ATP-binding</keyword>
<dbReference type="Pfam" id="PF13185">
    <property type="entry name" value="GAF_2"/>
    <property type="match status" value="1"/>
</dbReference>
<dbReference type="PANTHER" id="PTHR43047:SF63">
    <property type="entry name" value="HISTIDINE KINASE"/>
    <property type="match status" value="1"/>
</dbReference>
<keyword evidence="11" id="KW-0131">Cell cycle</keyword>
<dbReference type="InterPro" id="IPR003594">
    <property type="entry name" value="HATPase_dom"/>
</dbReference>
<reference evidence="17" key="1">
    <citation type="journal article" date="2021" name="bioRxiv">
        <title>Unraveling nitrogen, sulfur and carbon metabolic pathways and microbial community transcriptional responses to substrate deprivation and toxicity stresses in a bioreactor mimicking anoxic brackish coastal sediment conditions.</title>
        <authorList>
            <person name="Martins P.D."/>
            <person name="Echeveste M.J."/>
            <person name="Arshad A."/>
            <person name="Kurth J."/>
            <person name="Ouboter H."/>
            <person name="Jetten M.S.M."/>
            <person name="Welte C.U."/>
        </authorList>
    </citation>
    <scope>NUCLEOTIDE SEQUENCE</scope>
    <source>
        <strain evidence="17">MAG_39</strain>
    </source>
</reference>
<gene>
    <name evidence="17" type="ORF">K8I29_11200</name>
</gene>
<evidence type="ECO:0000256" key="3">
    <source>
        <dbReference type="ARBA" id="ARBA00012438"/>
    </source>
</evidence>
<dbReference type="InterPro" id="IPR036097">
    <property type="entry name" value="HisK_dim/P_sf"/>
</dbReference>
<feature type="coiled-coil region" evidence="12">
    <location>
        <begin position="102"/>
        <end position="161"/>
    </location>
</feature>
<feature type="domain" description="Histidine kinase" evidence="15">
    <location>
        <begin position="471"/>
        <end position="711"/>
    </location>
</feature>
<dbReference type="Gene3D" id="1.10.287.130">
    <property type="match status" value="1"/>
</dbReference>
<dbReference type="SMART" id="SM00065">
    <property type="entry name" value="GAF"/>
    <property type="match status" value="1"/>
</dbReference>
<feature type="transmembrane region" description="Helical" evidence="14">
    <location>
        <begin position="6"/>
        <end position="27"/>
    </location>
</feature>
<dbReference type="GO" id="GO:0000155">
    <property type="term" value="F:phosphorelay sensor kinase activity"/>
    <property type="evidence" value="ECO:0007669"/>
    <property type="project" value="InterPro"/>
</dbReference>
<dbReference type="FunFam" id="3.30.565.10:FF:000010">
    <property type="entry name" value="Sensor histidine kinase RcsC"/>
    <property type="match status" value="1"/>
</dbReference>
<dbReference type="SMART" id="SM00388">
    <property type="entry name" value="HisKA"/>
    <property type="match status" value="1"/>
</dbReference>
<proteinExistence type="predicted"/>
<dbReference type="FunFam" id="1.10.287.130:FF:000038">
    <property type="entry name" value="Sensory transduction histidine kinase"/>
    <property type="match status" value="1"/>
</dbReference>
<feature type="coiled-coil region" evidence="12">
    <location>
        <begin position="237"/>
        <end position="278"/>
    </location>
</feature>
<dbReference type="SUPFAM" id="SSF47384">
    <property type="entry name" value="Homodimeric domain of signal transducing histidine kinase"/>
    <property type="match status" value="1"/>
</dbReference>
<dbReference type="CDD" id="cd00082">
    <property type="entry name" value="HisKA"/>
    <property type="match status" value="1"/>
</dbReference>
<evidence type="ECO:0000256" key="10">
    <source>
        <dbReference type="ARBA" id="ARBA00023136"/>
    </source>
</evidence>
<dbReference type="GO" id="GO:0005524">
    <property type="term" value="F:ATP binding"/>
    <property type="evidence" value="ECO:0007669"/>
    <property type="project" value="UniProtKB-KW"/>
</dbReference>
<evidence type="ECO:0000256" key="9">
    <source>
        <dbReference type="ARBA" id="ARBA00023012"/>
    </source>
</evidence>
<evidence type="ECO:0000256" key="7">
    <source>
        <dbReference type="ARBA" id="ARBA00022777"/>
    </source>
</evidence>
<dbReference type="EC" id="2.7.13.3" evidence="3"/>
<keyword evidence="5" id="KW-0808">Transferase</keyword>
<dbReference type="Pfam" id="PF00672">
    <property type="entry name" value="HAMP"/>
    <property type="match status" value="1"/>
</dbReference>
<dbReference type="GO" id="GO:0005886">
    <property type="term" value="C:plasma membrane"/>
    <property type="evidence" value="ECO:0007669"/>
    <property type="project" value="TreeGrafter"/>
</dbReference>
<keyword evidence="12" id="KW-0175">Coiled coil</keyword>
<comment type="caution">
    <text evidence="17">The sequence shown here is derived from an EMBL/GenBank/DDBJ whole genome shotgun (WGS) entry which is preliminary data.</text>
</comment>
<dbReference type="SMART" id="SM00387">
    <property type="entry name" value="HATPase_c"/>
    <property type="match status" value="1"/>
</dbReference>
<dbReference type="Proteomes" id="UP000705867">
    <property type="component" value="Unassembled WGS sequence"/>
</dbReference>
<keyword evidence="7" id="KW-0418">Kinase</keyword>
<sequence>MKVRTKLIGALAAIAVSITLSGIFFVYGVEDRESKLGDFQTPALYLSQDMDRDMHEAVQESFAYIVSGDGERQEGFYESLLRFGRKIAEFRKMNLLNEPEKEQEERALLEKIEEKRALLESRAEVLFAEYGARGRVSRERYEEYESAVASLSSAMDRLVRNEKKDVEEAHGKAIKTIRAARNATVAVGFFAILLSVGLGSLLFRTVSRPVAMLRNAALALAQGDLDVHIGNTRKDEIGELAETFERMRKSLKELVQRLESESTQRKESEERLIGYNQELLTLATVSLLLNAIPPTENVYESVCTLLVKNFRISMAWIGLVIEGEHAVLPVARADNGRDYGVDREVPWADMPTGWGPTGRVVNTGKPHVMDEGEEAPGYEPWGEAVRAQGYRSSMALPLPSAEGKMLGVLTLYSSEPGFFRGERIKLFEIVANQTATAIENRILIEGLEEKVRQRTLEIEAANRAKSNFLANMSHELRTPLSSIIGFSEVLQDGLFGELNGKQQEYLGYMVASGRHLLSLINDILDLAKVESGKLELEVGRFAVRDVLASSLVMLREKALKHSIALGSGIEPGADISIEGDERKVKQILFNLLSNAVKFTPDGGAVRVTARPSQRGSSRNPYSDPPVDTPVPSGEMIEISVADTGIGIRPEDRERLFKPFSQIGSPHANACEGTGLGLALVKKLVKLHGGEIAVESEPGRGSVFTFTLPVVLPQKGDIP</sequence>
<dbReference type="PRINTS" id="PR00344">
    <property type="entry name" value="BCTRLSENSOR"/>
</dbReference>
<dbReference type="SUPFAM" id="SSF158472">
    <property type="entry name" value="HAMP domain-like"/>
    <property type="match status" value="1"/>
</dbReference>
<dbReference type="PROSITE" id="PS50885">
    <property type="entry name" value="HAMP"/>
    <property type="match status" value="1"/>
</dbReference>
<dbReference type="InterPro" id="IPR005467">
    <property type="entry name" value="His_kinase_dom"/>
</dbReference>
<dbReference type="PROSITE" id="PS50109">
    <property type="entry name" value="HIS_KIN"/>
    <property type="match status" value="1"/>
</dbReference>
<evidence type="ECO:0000256" key="1">
    <source>
        <dbReference type="ARBA" id="ARBA00000085"/>
    </source>
</evidence>
<keyword evidence="6" id="KW-0547">Nucleotide-binding</keyword>
<feature type="region of interest" description="Disordered" evidence="13">
    <location>
        <begin position="605"/>
        <end position="631"/>
    </location>
</feature>
<dbReference type="InterPro" id="IPR003661">
    <property type="entry name" value="HisK_dim/P_dom"/>
</dbReference>
<evidence type="ECO:0000256" key="4">
    <source>
        <dbReference type="ARBA" id="ARBA00022553"/>
    </source>
</evidence>
<dbReference type="CDD" id="cd16922">
    <property type="entry name" value="HATPase_EvgS-ArcB-TorS-like"/>
    <property type="match status" value="1"/>
</dbReference>
<evidence type="ECO:0000313" key="17">
    <source>
        <dbReference type="EMBL" id="MBZ0156758.1"/>
    </source>
</evidence>
<keyword evidence="14" id="KW-1133">Transmembrane helix</keyword>
<evidence type="ECO:0000259" key="16">
    <source>
        <dbReference type="PROSITE" id="PS50885"/>
    </source>
</evidence>
<dbReference type="SMART" id="SM00304">
    <property type="entry name" value="HAMP"/>
    <property type="match status" value="1"/>
</dbReference>
<dbReference type="Gene3D" id="3.30.450.40">
    <property type="match status" value="1"/>
</dbReference>
<feature type="domain" description="HAMP" evidence="16">
    <location>
        <begin position="204"/>
        <end position="256"/>
    </location>
</feature>
<dbReference type="GO" id="GO:0009927">
    <property type="term" value="F:histidine phosphotransfer kinase activity"/>
    <property type="evidence" value="ECO:0007669"/>
    <property type="project" value="TreeGrafter"/>
</dbReference>
<feature type="compositionally biased region" description="Polar residues" evidence="13">
    <location>
        <begin position="610"/>
        <end position="620"/>
    </location>
</feature>
<organism evidence="17 18">
    <name type="scientific">Candidatus Nitrobium versatile</name>
    <dbReference type="NCBI Taxonomy" id="2884831"/>
    <lineage>
        <taxon>Bacteria</taxon>
        <taxon>Pseudomonadati</taxon>
        <taxon>Nitrospirota</taxon>
        <taxon>Nitrospiria</taxon>
        <taxon>Nitrospirales</taxon>
        <taxon>Nitrospiraceae</taxon>
        <taxon>Candidatus Nitrobium</taxon>
    </lineage>
</organism>
<evidence type="ECO:0000256" key="11">
    <source>
        <dbReference type="ARBA" id="ARBA00023306"/>
    </source>
</evidence>
<dbReference type="SUPFAM" id="SSF55874">
    <property type="entry name" value="ATPase domain of HSP90 chaperone/DNA topoisomerase II/histidine kinase"/>
    <property type="match status" value="1"/>
</dbReference>
<dbReference type="InterPro" id="IPR029016">
    <property type="entry name" value="GAF-like_dom_sf"/>
</dbReference>
<dbReference type="InterPro" id="IPR004358">
    <property type="entry name" value="Sig_transdc_His_kin-like_C"/>
</dbReference>
<evidence type="ECO:0000256" key="8">
    <source>
        <dbReference type="ARBA" id="ARBA00022840"/>
    </source>
</evidence>
<dbReference type="Gene3D" id="3.30.565.10">
    <property type="entry name" value="Histidine kinase-like ATPase, C-terminal domain"/>
    <property type="match status" value="1"/>
</dbReference>
<evidence type="ECO:0000313" key="18">
    <source>
        <dbReference type="Proteomes" id="UP000705867"/>
    </source>
</evidence>
<evidence type="ECO:0000259" key="15">
    <source>
        <dbReference type="PROSITE" id="PS50109"/>
    </source>
</evidence>
<dbReference type="CDD" id="cd06225">
    <property type="entry name" value="HAMP"/>
    <property type="match status" value="1"/>
</dbReference>
<dbReference type="InterPro" id="IPR003660">
    <property type="entry name" value="HAMP_dom"/>
</dbReference>
<dbReference type="InterPro" id="IPR036890">
    <property type="entry name" value="HATPase_C_sf"/>
</dbReference>
<evidence type="ECO:0000256" key="14">
    <source>
        <dbReference type="SAM" id="Phobius"/>
    </source>
</evidence>
<keyword evidence="4" id="KW-0597">Phosphoprotein</keyword>
<keyword evidence="14" id="KW-0812">Transmembrane</keyword>
<evidence type="ECO:0000256" key="13">
    <source>
        <dbReference type="SAM" id="MobiDB-lite"/>
    </source>
</evidence>
<dbReference type="InterPro" id="IPR003018">
    <property type="entry name" value="GAF"/>
</dbReference>
<reference evidence="17" key="2">
    <citation type="submission" date="2021-08" db="EMBL/GenBank/DDBJ databases">
        <authorList>
            <person name="Dalcin Martins P."/>
        </authorList>
    </citation>
    <scope>NUCLEOTIDE SEQUENCE</scope>
    <source>
        <strain evidence="17">MAG_39</strain>
    </source>
</reference>
<evidence type="ECO:0000256" key="6">
    <source>
        <dbReference type="ARBA" id="ARBA00022741"/>
    </source>
</evidence>
<evidence type="ECO:0000256" key="12">
    <source>
        <dbReference type="SAM" id="Coils"/>
    </source>
</evidence>